<comment type="subcellular location">
    <subcellularLocation>
        <location evidence="7">Cell membrane</location>
        <topology evidence="7">Multi-pass membrane protein</topology>
    </subcellularLocation>
    <subcellularLocation>
        <location evidence="1">Membrane</location>
        <topology evidence="1">Multi-pass membrane protein</topology>
    </subcellularLocation>
</comment>
<comment type="caution">
    <text evidence="9">The sequence shown here is derived from an EMBL/GenBank/DDBJ whole genome shotgun (WGS) entry which is preliminary data.</text>
</comment>
<evidence type="ECO:0000256" key="3">
    <source>
        <dbReference type="ARBA" id="ARBA00022692"/>
    </source>
</evidence>
<name>A0A0T5NUL9_9RHOB</name>
<comment type="subunit">
    <text evidence="7">Heterodimer of a catalytic subunit (MsrP) and a heme-binding subunit (MsrQ).</text>
</comment>
<evidence type="ECO:0000313" key="10">
    <source>
        <dbReference type="Proteomes" id="UP000051295"/>
    </source>
</evidence>
<keyword evidence="2 7" id="KW-0813">Transport</keyword>
<evidence type="ECO:0000256" key="6">
    <source>
        <dbReference type="ARBA" id="ARBA00023136"/>
    </source>
</evidence>
<dbReference type="EMBL" id="LAXJ01000009">
    <property type="protein sequence ID" value="KRS12617.1"/>
    <property type="molecule type" value="Genomic_DNA"/>
</dbReference>
<keyword evidence="6 7" id="KW-0472">Membrane</keyword>
<dbReference type="Proteomes" id="UP000051295">
    <property type="component" value="Unassembled WGS sequence"/>
</dbReference>
<dbReference type="Pfam" id="PF01794">
    <property type="entry name" value="Ferric_reduct"/>
    <property type="match status" value="1"/>
</dbReference>
<keyword evidence="10" id="KW-1185">Reference proteome</keyword>
<keyword evidence="7" id="KW-1003">Cell membrane</keyword>
<gene>
    <name evidence="7" type="primary">msrQ</name>
    <name evidence="9" type="ORF">XM53_11120</name>
</gene>
<dbReference type="PANTHER" id="PTHR36964">
    <property type="entry name" value="PROTEIN-METHIONINE-SULFOXIDE REDUCTASE HEME-BINDING SUBUNIT MSRQ"/>
    <property type="match status" value="1"/>
</dbReference>
<feature type="transmembrane region" description="Helical" evidence="7">
    <location>
        <begin position="17"/>
        <end position="35"/>
    </location>
</feature>
<feature type="transmembrane region" description="Helical" evidence="7">
    <location>
        <begin position="152"/>
        <end position="170"/>
    </location>
</feature>
<keyword evidence="7" id="KW-0288">FMN</keyword>
<organism evidence="9 10">
    <name type="scientific">Roseovarius atlanticus</name>
    <dbReference type="NCBI Taxonomy" id="1641875"/>
    <lineage>
        <taxon>Bacteria</taxon>
        <taxon>Pseudomonadati</taxon>
        <taxon>Pseudomonadota</taxon>
        <taxon>Alphaproteobacteria</taxon>
        <taxon>Rhodobacterales</taxon>
        <taxon>Roseobacteraceae</taxon>
        <taxon>Roseovarius</taxon>
    </lineage>
</organism>
<dbReference type="GO" id="GO:0016679">
    <property type="term" value="F:oxidoreductase activity, acting on diphenols and related substances as donors"/>
    <property type="evidence" value="ECO:0007669"/>
    <property type="project" value="TreeGrafter"/>
</dbReference>
<feature type="transmembrane region" description="Helical" evidence="7">
    <location>
        <begin position="55"/>
        <end position="71"/>
    </location>
</feature>
<dbReference type="InterPro" id="IPR022837">
    <property type="entry name" value="MsrQ-like"/>
</dbReference>
<keyword evidence="7" id="KW-0349">Heme</keyword>
<dbReference type="PATRIC" id="fig|1641875.4.peg.4643"/>
<evidence type="ECO:0000256" key="4">
    <source>
        <dbReference type="ARBA" id="ARBA00022989"/>
    </source>
</evidence>
<dbReference type="GO" id="GO:0046872">
    <property type="term" value="F:metal ion binding"/>
    <property type="evidence" value="ECO:0007669"/>
    <property type="project" value="UniProtKB-KW"/>
</dbReference>
<dbReference type="AlphaFoldDB" id="A0A0T5NUL9"/>
<keyword evidence="7" id="KW-0249">Electron transport</keyword>
<dbReference type="GO" id="GO:0010181">
    <property type="term" value="F:FMN binding"/>
    <property type="evidence" value="ECO:0007669"/>
    <property type="project" value="UniProtKB-UniRule"/>
</dbReference>
<evidence type="ECO:0000256" key="5">
    <source>
        <dbReference type="ARBA" id="ARBA00023004"/>
    </source>
</evidence>
<dbReference type="InterPro" id="IPR013130">
    <property type="entry name" value="Fe3_Rdtase_TM_dom"/>
</dbReference>
<comment type="function">
    <text evidence="7">Part of the MsrPQ system that repairs oxidized periplasmic proteins containing methionine sulfoxide residues (Met-O), using respiratory chain electrons. Thus protects these proteins from oxidative-stress damage caused by reactive species of oxygen and chlorine generated by the host defense mechanisms. MsrPQ is essential for the maintenance of envelope integrity under bleach stress, rescuing a wide series of structurally unrelated periplasmic proteins from methionine oxidation. MsrQ provides electrons for reduction to the reductase catalytic subunit MsrP, using the quinone pool of the respiratory chain.</text>
</comment>
<feature type="transmembrane region" description="Helical" evidence="7">
    <location>
        <begin position="121"/>
        <end position="140"/>
    </location>
</feature>
<accession>A0A0T5NUL9</accession>
<dbReference type="OrthoDB" id="9788328at2"/>
<dbReference type="GO" id="GO:0009055">
    <property type="term" value="F:electron transfer activity"/>
    <property type="evidence" value="ECO:0007669"/>
    <property type="project" value="UniProtKB-UniRule"/>
</dbReference>
<dbReference type="NCBIfam" id="NF003833">
    <property type="entry name" value="PRK05419.1-5"/>
    <property type="match status" value="1"/>
</dbReference>
<keyword evidence="4 7" id="KW-1133">Transmembrane helix</keyword>
<evidence type="ECO:0000256" key="1">
    <source>
        <dbReference type="ARBA" id="ARBA00004141"/>
    </source>
</evidence>
<keyword evidence="5 7" id="KW-0408">Iron</keyword>
<evidence type="ECO:0000256" key="2">
    <source>
        <dbReference type="ARBA" id="ARBA00022448"/>
    </source>
</evidence>
<proteinExistence type="inferred from homology"/>
<keyword evidence="7" id="KW-0285">Flavoprotein</keyword>
<dbReference type="GO" id="GO:0030091">
    <property type="term" value="P:protein repair"/>
    <property type="evidence" value="ECO:0007669"/>
    <property type="project" value="UniProtKB-UniRule"/>
</dbReference>
<comment type="cofactor">
    <cofactor evidence="7">
        <name>heme b</name>
        <dbReference type="ChEBI" id="CHEBI:60344"/>
    </cofactor>
    <text evidence="7">Binds 1 heme b (iron(II)-protoporphyrin IX) group per subunit.</text>
</comment>
<dbReference type="STRING" id="1641875.XM53_11120"/>
<evidence type="ECO:0000256" key="7">
    <source>
        <dbReference type="HAMAP-Rule" id="MF_01207"/>
    </source>
</evidence>
<feature type="transmembrane region" description="Helical" evidence="7">
    <location>
        <begin position="176"/>
        <end position="194"/>
    </location>
</feature>
<dbReference type="RefSeq" id="WP_057793262.1">
    <property type="nucleotide sequence ID" value="NZ_LAXJ01000009.1"/>
</dbReference>
<evidence type="ECO:0000259" key="8">
    <source>
        <dbReference type="Pfam" id="PF01794"/>
    </source>
</evidence>
<sequence>MAAVDHINKGLRRVPAWPIYVASLGYAAWMLWLGIQNRLGADPVKVLEHEMGEMALYLLVAGLAVTPLRKLAGVNLLKFRRALGLACFFFVVCHLLVWAVLDVQSVGRVWADIVKRPYITVGMAAFGLLIPLAVTSNNLSTRKMGAAAWGRLHQLVYPAAILGGVHYVMLVKGWQVRPLVFLGVIAGLIAWRVLSKRKKAASRVQTAS</sequence>
<comment type="similarity">
    <text evidence="7">Belongs to the MsrQ family.</text>
</comment>
<evidence type="ECO:0000313" key="9">
    <source>
        <dbReference type="EMBL" id="KRS12617.1"/>
    </source>
</evidence>
<keyword evidence="3 7" id="KW-0812">Transmembrane</keyword>
<reference evidence="9 10" key="1">
    <citation type="submission" date="2015-04" db="EMBL/GenBank/DDBJ databases">
        <title>The draft genome sequence of Roseovarius sp.R12b.</title>
        <authorList>
            <person name="Li G."/>
            <person name="Lai Q."/>
            <person name="Shao Z."/>
            <person name="Yan P."/>
        </authorList>
    </citation>
    <scope>NUCLEOTIDE SEQUENCE [LARGE SCALE GENOMIC DNA]</scope>
    <source>
        <strain evidence="9 10">R12B</strain>
    </source>
</reference>
<dbReference type="PANTHER" id="PTHR36964:SF1">
    <property type="entry name" value="PROTEIN-METHIONINE-SULFOXIDE REDUCTASE HEME-BINDING SUBUNIT MSRQ"/>
    <property type="match status" value="1"/>
</dbReference>
<dbReference type="HAMAP" id="MF_01207">
    <property type="entry name" value="MsrQ"/>
    <property type="match status" value="1"/>
</dbReference>
<comment type="cofactor">
    <cofactor evidence="7">
        <name>FMN</name>
        <dbReference type="ChEBI" id="CHEBI:58210"/>
    </cofactor>
    <text evidence="7">Binds 1 FMN per subunit.</text>
</comment>
<dbReference type="GO" id="GO:0020037">
    <property type="term" value="F:heme binding"/>
    <property type="evidence" value="ECO:0007669"/>
    <property type="project" value="UniProtKB-UniRule"/>
</dbReference>
<feature type="transmembrane region" description="Helical" evidence="7">
    <location>
        <begin position="83"/>
        <end position="101"/>
    </location>
</feature>
<feature type="domain" description="Ferric oxidoreductase" evidence="8">
    <location>
        <begin position="52"/>
        <end position="163"/>
    </location>
</feature>
<keyword evidence="7" id="KW-0479">Metal-binding</keyword>
<protein>
    <recommendedName>
        <fullName evidence="7">Protein-methionine-sulfoxide reductase heme-binding subunit MsrQ</fullName>
    </recommendedName>
    <alternativeName>
        <fullName evidence="7">Flavocytochrome MsrQ</fullName>
    </alternativeName>
</protein>
<dbReference type="GO" id="GO:0005886">
    <property type="term" value="C:plasma membrane"/>
    <property type="evidence" value="ECO:0007669"/>
    <property type="project" value="UniProtKB-SubCell"/>
</dbReference>